<evidence type="ECO:0000313" key="2">
    <source>
        <dbReference type="EMBL" id="KAJ5142470.1"/>
    </source>
</evidence>
<feature type="region of interest" description="Disordered" evidence="1">
    <location>
        <begin position="85"/>
        <end position="123"/>
    </location>
</feature>
<sequence length="540" mass="60199">MAPQEAEVLSALKLLRDTPSDILNNHRDLALQTLTQLGRAINTHWIEDEAPNRVNVGVLGGLHRNTVPEAERSQPDTFSQITVSSTAHQQSNESTLPSCEISMSSSKTSMESTTRKRKRQANENLHSTALIRAAKKRLPRILEFCKSYASLSEILQTEQEMQFADKRIDHLKQIDGNKTPTEEQKLLKGLSQLSLAQQFADWEIARGWKPRVDVLYNGMGARPPKTAGKMTRFAREHGYPESDHNALRKGIQRGTNQLLFLRWLNDNSTSSDQKDAAKGILALVTIFEYGLFQALSASELPRLTKSLLQECESSEVIIDSQSDQRNVVLVSARCISQWFENLSGDFEMISQTMKRRRRDTNSLAHVTSSQAGDGPVAPTHVPPVDNQPEPDDDPDATTNCQPSDVVYPSINSHELTTFSTFPRAESNPQRSQIDPSFMQLQHIPEELEIVLNPRSHDLAQFSRNTTTVNCSLASDSEPCSMSHEISLFSTRPADIPNQQHLFVPSSCSAFSGDVRNTLSDIRTTRNIGSHELSSFSTIPA</sequence>
<feature type="compositionally biased region" description="Polar residues" evidence="1">
    <location>
        <begin position="361"/>
        <end position="371"/>
    </location>
</feature>
<keyword evidence="3" id="KW-1185">Reference proteome</keyword>
<dbReference type="GeneID" id="81401171"/>
<organism evidence="2 3">
    <name type="scientific">Penicillium bovifimosum</name>
    <dbReference type="NCBI Taxonomy" id="126998"/>
    <lineage>
        <taxon>Eukaryota</taxon>
        <taxon>Fungi</taxon>
        <taxon>Dikarya</taxon>
        <taxon>Ascomycota</taxon>
        <taxon>Pezizomycotina</taxon>
        <taxon>Eurotiomycetes</taxon>
        <taxon>Eurotiomycetidae</taxon>
        <taxon>Eurotiales</taxon>
        <taxon>Aspergillaceae</taxon>
        <taxon>Penicillium</taxon>
    </lineage>
</organism>
<protein>
    <submittedName>
        <fullName evidence="2">Uncharacterized protein</fullName>
    </submittedName>
</protein>
<dbReference type="RefSeq" id="XP_056524114.1">
    <property type="nucleotide sequence ID" value="XM_056662001.1"/>
</dbReference>
<reference evidence="2" key="2">
    <citation type="journal article" date="2023" name="IMA Fungus">
        <title>Comparative genomic study of the Penicillium genus elucidates a diverse pangenome and 15 lateral gene transfer events.</title>
        <authorList>
            <person name="Petersen C."/>
            <person name="Sorensen T."/>
            <person name="Nielsen M.R."/>
            <person name="Sondergaard T.E."/>
            <person name="Sorensen J.L."/>
            <person name="Fitzpatrick D.A."/>
            <person name="Frisvad J.C."/>
            <person name="Nielsen K.L."/>
        </authorList>
    </citation>
    <scope>NUCLEOTIDE SEQUENCE</scope>
    <source>
        <strain evidence="2">IBT 22155</strain>
    </source>
</reference>
<name>A0A9W9L701_9EURO</name>
<comment type="caution">
    <text evidence="2">The sequence shown here is derived from an EMBL/GenBank/DDBJ whole genome shotgun (WGS) entry which is preliminary data.</text>
</comment>
<reference evidence="2" key="1">
    <citation type="submission" date="2022-11" db="EMBL/GenBank/DDBJ databases">
        <authorList>
            <person name="Petersen C."/>
        </authorList>
    </citation>
    <scope>NUCLEOTIDE SEQUENCE</scope>
    <source>
        <strain evidence="2">IBT 22155</strain>
    </source>
</reference>
<accession>A0A9W9L701</accession>
<feature type="region of interest" description="Disordered" evidence="1">
    <location>
        <begin position="357"/>
        <end position="402"/>
    </location>
</feature>
<proteinExistence type="predicted"/>
<feature type="compositionally biased region" description="Polar residues" evidence="1">
    <location>
        <begin position="85"/>
        <end position="97"/>
    </location>
</feature>
<dbReference type="OrthoDB" id="4368447at2759"/>
<dbReference type="Proteomes" id="UP001149079">
    <property type="component" value="Unassembled WGS sequence"/>
</dbReference>
<dbReference type="AlphaFoldDB" id="A0A9W9L701"/>
<gene>
    <name evidence="2" type="ORF">N7515_001257</name>
</gene>
<evidence type="ECO:0000256" key="1">
    <source>
        <dbReference type="SAM" id="MobiDB-lite"/>
    </source>
</evidence>
<evidence type="ECO:0000313" key="3">
    <source>
        <dbReference type="Proteomes" id="UP001149079"/>
    </source>
</evidence>
<feature type="compositionally biased region" description="Low complexity" evidence="1">
    <location>
        <begin position="102"/>
        <end position="112"/>
    </location>
</feature>
<dbReference type="EMBL" id="JAPQKL010000002">
    <property type="protein sequence ID" value="KAJ5142470.1"/>
    <property type="molecule type" value="Genomic_DNA"/>
</dbReference>